<dbReference type="Pfam" id="PF09338">
    <property type="entry name" value="Gly_reductase"/>
    <property type="match status" value="1"/>
</dbReference>
<comment type="caution">
    <text evidence="1">The sequence shown here is derived from an EMBL/GenBank/DDBJ whole genome shotgun (WGS) entry which is preliminary data.</text>
</comment>
<gene>
    <name evidence="1" type="ORF">DXD10_06890</name>
</gene>
<proteinExistence type="predicted"/>
<protein>
    <submittedName>
        <fullName evidence="1">Beta-aspartyl-peptidase</fullName>
    </submittedName>
</protein>
<dbReference type="RefSeq" id="WP_117649611.1">
    <property type="nucleotide sequence ID" value="NZ_QSQQ01000007.1"/>
</dbReference>
<reference evidence="1 2" key="1">
    <citation type="submission" date="2018-08" db="EMBL/GenBank/DDBJ databases">
        <title>A genome reference for cultivated species of the human gut microbiota.</title>
        <authorList>
            <person name="Zou Y."/>
            <person name="Xue W."/>
            <person name="Luo G."/>
        </authorList>
    </citation>
    <scope>NUCLEOTIDE SEQUENCE [LARGE SCALE GENOMIC DNA]</scope>
    <source>
        <strain evidence="1 2">TF11-11</strain>
    </source>
</reference>
<dbReference type="GO" id="GO:0050485">
    <property type="term" value="F:oxidoreductase activity, acting on X-H and Y-H to form an X-Y bond, with a disulfide as acceptor"/>
    <property type="evidence" value="ECO:0007669"/>
    <property type="project" value="InterPro"/>
</dbReference>
<dbReference type="EMBL" id="QSQQ01000007">
    <property type="protein sequence ID" value="RGK48672.1"/>
    <property type="molecule type" value="Genomic_DNA"/>
</dbReference>
<name>A0A3E4MH57_9FIRM</name>
<dbReference type="AlphaFoldDB" id="A0A3E4MH57"/>
<sequence length="428" mass="46589">MKLTLNKFYVKDIQFADESSYKDGVLYICKRELAEYLMEDSNIAAVDFDIARPGESVRIIPIKDVIQPRYKQSGTGQVFPGYVGSVETVGNGETNVLETCCVATSGQIVAFQEGIIDMSGPGADFNSFSKMNILVPLITPVPDLHKHVHEATVRIAGLKTAAYMAKQTLNLEPDETETFEHESILEMGVKYPNLPKVAYVDMVQCQGLMHDTYIYGLNVKGILSTMIDPLEILDGAIVSGNCAAPGHKNATIHHENNPIVLDLLRRHGKDICFVGVLLSNESAMLNEKKRAAYYTSNLSELLGVDGVIVSEEGGGNPETDLMLNCKFHEHKGIKTVLVTDEYCGRDGSSQGLADVTPEADAVVTNGNGNQFVTLPKMDKVIGNQENVRIITGGNSESINADGTVSVEIAAIMGSCCEMGYEHMMTKLR</sequence>
<dbReference type="Proteomes" id="UP000261208">
    <property type="component" value="Unassembled WGS sequence"/>
</dbReference>
<dbReference type="InterPro" id="IPR015417">
    <property type="entry name" value="Gly_reductase_pB_sua/b"/>
</dbReference>
<evidence type="ECO:0000313" key="2">
    <source>
        <dbReference type="Proteomes" id="UP000261208"/>
    </source>
</evidence>
<organism evidence="1 2">
    <name type="scientific">Dorea formicigenerans</name>
    <dbReference type="NCBI Taxonomy" id="39486"/>
    <lineage>
        <taxon>Bacteria</taxon>
        <taxon>Bacillati</taxon>
        <taxon>Bacillota</taxon>
        <taxon>Clostridia</taxon>
        <taxon>Lachnospirales</taxon>
        <taxon>Lachnospiraceae</taxon>
        <taxon>Dorea</taxon>
    </lineage>
</organism>
<evidence type="ECO:0000313" key="1">
    <source>
        <dbReference type="EMBL" id="RGK48672.1"/>
    </source>
</evidence>
<accession>A0A3E4MH57</accession>